<evidence type="ECO:0000256" key="1">
    <source>
        <dbReference type="SAM" id="SignalP"/>
    </source>
</evidence>
<proteinExistence type="predicted"/>
<dbReference type="Proteomes" id="UP001254608">
    <property type="component" value="Unassembled WGS sequence"/>
</dbReference>
<evidence type="ECO:0000313" key="2">
    <source>
        <dbReference type="EMBL" id="MDT0497487.1"/>
    </source>
</evidence>
<gene>
    <name evidence="2" type="ORF">RM530_08945</name>
</gene>
<sequence length="531" mass="57452">MTTSNERRAPRRARPRYWFAALVVSLATTPLFAQEPTLDEFETQLDGVIRSACHGYMVDALPDMLSGARDWLNENSPFCQTVRTLPDDAPLAAVVEEYQVLDMDAEAVSGLRRYVGRNDDIHLQCQDWMCEHVRVQVREDGHPISLADYQKVERFCEERYECIESWFKTWPRALPTNTVSLSLDALLEAQEPPLKDAATAPASGMSLDALMGHSEASPSSAPVAAALPASGLDVAASKDVTLDNVFAARDEIALKAALDVMQRRYMEADKACACSLEGTGCYSLPNRSLLDFASEVESARSRLCVDWYNGELLTPPGTAQAARARTQAHVGTLAALRQQDERIEVAIGDWEREQQRVLAQQQREQESRSNAGWLAGVAAVASGSVLAQQGLISPEQAANAAVNVARNVESGEGVVSALGRGMQQQFQSSMPSSSGGSGGGNDTGVFGFSCYDPRAFICVDYTINSRSRFEAFRAQCGQGGNQIVSGGCDRSGPSCSMQSAVGKQTTFSPMSQPDDVKQACLANGGQYSLFE</sequence>
<accession>A0ABU2WK92</accession>
<evidence type="ECO:0000313" key="3">
    <source>
        <dbReference type="Proteomes" id="UP001254608"/>
    </source>
</evidence>
<feature type="signal peptide" evidence="1">
    <location>
        <begin position="1"/>
        <end position="33"/>
    </location>
</feature>
<feature type="chain" id="PRO_5046865195" evidence="1">
    <location>
        <begin position="34"/>
        <end position="531"/>
    </location>
</feature>
<dbReference type="RefSeq" id="WP_311364878.1">
    <property type="nucleotide sequence ID" value="NZ_JAVRIC010000010.1"/>
</dbReference>
<dbReference type="EMBL" id="JAVRIC010000010">
    <property type="protein sequence ID" value="MDT0497487.1"/>
    <property type="molecule type" value="Genomic_DNA"/>
</dbReference>
<keyword evidence="1" id="KW-0732">Signal</keyword>
<keyword evidence="3" id="KW-1185">Reference proteome</keyword>
<organism evidence="2 3">
    <name type="scientific">Banduia mediterranea</name>
    <dbReference type="NCBI Taxonomy" id="3075609"/>
    <lineage>
        <taxon>Bacteria</taxon>
        <taxon>Pseudomonadati</taxon>
        <taxon>Pseudomonadota</taxon>
        <taxon>Gammaproteobacteria</taxon>
        <taxon>Nevskiales</taxon>
        <taxon>Algiphilaceae</taxon>
        <taxon>Banduia</taxon>
    </lineage>
</organism>
<protein>
    <submittedName>
        <fullName evidence="2">Uncharacterized protein</fullName>
    </submittedName>
</protein>
<comment type="caution">
    <text evidence="2">The sequence shown here is derived from an EMBL/GenBank/DDBJ whole genome shotgun (WGS) entry which is preliminary data.</text>
</comment>
<name>A0ABU2WK92_9GAMM</name>
<reference evidence="2 3" key="1">
    <citation type="submission" date="2023-09" db="EMBL/GenBank/DDBJ databases">
        <authorList>
            <person name="Rey-Velasco X."/>
        </authorList>
    </citation>
    <scope>NUCLEOTIDE SEQUENCE [LARGE SCALE GENOMIC DNA]</scope>
    <source>
        <strain evidence="2 3">W345</strain>
    </source>
</reference>